<dbReference type="InterPro" id="IPR058630">
    <property type="entry name" value="T4_Y16D"/>
</dbReference>
<evidence type="ECO:0000313" key="1">
    <source>
        <dbReference type="EMBL" id="QHZ59765.1"/>
    </source>
</evidence>
<dbReference type="Proteomes" id="UP000479357">
    <property type="component" value="Segment"/>
</dbReference>
<dbReference type="RefSeq" id="YP_009855768.1">
    <property type="nucleotide sequence ID" value="NC_048847.1"/>
</dbReference>
<dbReference type="Pfam" id="PF26092">
    <property type="entry name" value="T4_Y16D"/>
    <property type="match status" value="1"/>
</dbReference>
<sequence length="102" mass="11524">MNDFTPDKNDITKVNGMDRHVVCAANKFPCGTIICGARHWDEIMCTVADKLGLDGGKEEQGFIDQWQNFITREDATKIVLANEQCLRETPLEGDILFSENLY</sequence>
<keyword evidence="2" id="KW-1185">Reference proteome</keyword>
<protein>
    <submittedName>
        <fullName evidence="1">Uncharacterized protein</fullName>
    </submittedName>
</protein>
<organism evidence="1 2">
    <name type="scientific">Alteromonas phage vB_AmeM_PT11-V22</name>
    <dbReference type="NCBI Taxonomy" id="2704031"/>
    <lineage>
        <taxon>Viruses</taxon>
        <taxon>Duplodnaviria</taxon>
        <taxon>Heunggongvirae</taxon>
        <taxon>Uroviricota</taxon>
        <taxon>Caudoviricetes</taxon>
        <taxon>Myoalterovirus</taxon>
        <taxon>Myoalterovirus PT11V22</taxon>
    </lineage>
</organism>
<name>A0A6C0R0J9_9CAUD</name>
<dbReference type="GeneID" id="55626508"/>
<proteinExistence type="predicted"/>
<dbReference type="EMBL" id="MN877442">
    <property type="protein sequence ID" value="QHZ59765.1"/>
    <property type="molecule type" value="Genomic_DNA"/>
</dbReference>
<accession>A0A6C0R0J9</accession>
<evidence type="ECO:0000313" key="2">
    <source>
        <dbReference type="Proteomes" id="UP000479357"/>
    </source>
</evidence>
<dbReference type="KEGG" id="vg:55626508"/>
<reference evidence="1 2" key="1">
    <citation type="submission" date="2019-12" db="EMBL/GenBank/DDBJ databases">
        <title>Alteromonas phage V22 represents a new genus of marine bacteriophages that requires a novel tail fiber chaperone for host recognition.</title>
        <authorList>
            <person name="Gonzalez-Serrano R."/>
            <person name="Dunne M."/>
            <person name="Rosselli R."/>
            <person name="Martin-Cuadrado A.-B."/>
            <person name="Grosboillot V."/>
            <person name="Zinsli L."/>
            <person name="Roda-Garcia J.J."/>
            <person name="Loessner M.J."/>
            <person name="Rodriguez-Valera F."/>
        </authorList>
    </citation>
    <scope>NUCLEOTIDE SEQUENCE [LARGE SCALE GENOMIC DNA]</scope>
</reference>